<evidence type="ECO:0000313" key="2">
    <source>
        <dbReference type="Proteomes" id="UP000192284"/>
    </source>
</evidence>
<dbReference type="AlphaFoldDB" id="A0A1W9ZA75"/>
<gene>
    <name evidence="1" type="ORF">BST12_27315</name>
</gene>
<comment type="caution">
    <text evidence="1">The sequence shown here is derived from an EMBL/GenBank/DDBJ whole genome shotgun (WGS) entry which is preliminary data.</text>
</comment>
<name>A0A1W9ZA75_MYCAN</name>
<evidence type="ECO:0000313" key="1">
    <source>
        <dbReference type="EMBL" id="ORA09813.1"/>
    </source>
</evidence>
<dbReference type="RefSeq" id="WP_083116313.1">
    <property type="nucleotide sequence ID" value="NZ_JACKTS010000031.1"/>
</dbReference>
<sequence length="67" mass="6923">MSDHKIGLKPVGAGIAIASIGVAAAAVLSQGEGSDNTHRMSHEVLFQEDAHPIQAGCFTIAVDRLPD</sequence>
<protein>
    <submittedName>
        <fullName evidence="1">Uncharacterized protein</fullName>
    </submittedName>
</protein>
<dbReference type="OrthoDB" id="4751412at2"/>
<accession>A0A1W9ZA75</accession>
<dbReference type="Proteomes" id="UP000192284">
    <property type="component" value="Unassembled WGS sequence"/>
</dbReference>
<reference evidence="1 2" key="1">
    <citation type="submission" date="2017-02" db="EMBL/GenBank/DDBJ databases">
        <title>The new phylogeny of genus Mycobacterium.</title>
        <authorList>
            <person name="Tortoli E."/>
            <person name="Trovato A."/>
            <person name="Cirillo D.M."/>
        </authorList>
    </citation>
    <scope>NUCLEOTIDE SEQUENCE [LARGE SCALE GENOMIC DNA]</scope>
    <source>
        <strain evidence="1 2">DSM 45057</strain>
    </source>
</reference>
<keyword evidence="2" id="KW-1185">Reference proteome</keyword>
<dbReference type="EMBL" id="MVHE01000101">
    <property type="protein sequence ID" value="ORA09813.1"/>
    <property type="molecule type" value="Genomic_DNA"/>
</dbReference>
<organism evidence="1 2">
    <name type="scientific">Mycobacterium angelicum</name>
    <dbReference type="NCBI Taxonomy" id="470074"/>
    <lineage>
        <taxon>Bacteria</taxon>
        <taxon>Bacillati</taxon>
        <taxon>Actinomycetota</taxon>
        <taxon>Actinomycetes</taxon>
        <taxon>Mycobacteriales</taxon>
        <taxon>Mycobacteriaceae</taxon>
        <taxon>Mycobacterium</taxon>
    </lineage>
</organism>
<proteinExistence type="predicted"/>